<keyword evidence="1" id="KW-0175">Coiled coil</keyword>
<organism evidence="2 3">
    <name type="scientific">Ensete ventricosum</name>
    <name type="common">Abyssinian banana</name>
    <name type="synonym">Musa ensete</name>
    <dbReference type="NCBI Taxonomy" id="4639"/>
    <lineage>
        <taxon>Eukaryota</taxon>
        <taxon>Viridiplantae</taxon>
        <taxon>Streptophyta</taxon>
        <taxon>Embryophyta</taxon>
        <taxon>Tracheophyta</taxon>
        <taxon>Spermatophyta</taxon>
        <taxon>Magnoliopsida</taxon>
        <taxon>Liliopsida</taxon>
        <taxon>Zingiberales</taxon>
        <taxon>Musaceae</taxon>
        <taxon>Ensete</taxon>
    </lineage>
</organism>
<comment type="caution">
    <text evidence="2">The sequence shown here is derived from an EMBL/GenBank/DDBJ whole genome shotgun (WGS) entry which is preliminary data.</text>
</comment>
<gene>
    <name evidence="2" type="ORF">B296_00001097</name>
</gene>
<sequence>MAAVEHRASKLQFEVDRLNVELKTSEQRRKDIEQEINTAHTRLQEALDIRAQLEEEVLSLTEAVELLQSKLKARRQSLNKRLLGDLNLA</sequence>
<proteinExistence type="predicted"/>
<accession>A0A427BBH1</accession>
<dbReference type="AlphaFoldDB" id="A0A427BBH1"/>
<feature type="coiled-coil region" evidence="1">
    <location>
        <begin position="1"/>
        <end position="70"/>
    </location>
</feature>
<dbReference type="Proteomes" id="UP000287651">
    <property type="component" value="Unassembled WGS sequence"/>
</dbReference>
<evidence type="ECO:0000256" key="1">
    <source>
        <dbReference type="SAM" id="Coils"/>
    </source>
</evidence>
<dbReference type="EMBL" id="AMZH03000058">
    <property type="protein sequence ID" value="RRT85804.1"/>
    <property type="molecule type" value="Genomic_DNA"/>
</dbReference>
<protein>
    <submittedName>
        <fullName evidence="2">Uncharacterized protein</fullName>
    </submittedName>
</protein>
<reference evidence="2 3" key="1">
    <citation type="journal article" date="2014" name="Agronomy (Basel)">
        <title>A Draft Genome Sequence for Ensete ventricosum, the Drought-Tolerant Tree Against Hunger.</title>
        <authorList>
            <person name="Harrison J."/>
            <person name="Moore K.A."/>
            <person name="Paszkiewicz K."/>
            <person name="Jones T."/>
            <person name="Grant M."/>
            <person name="Ambacheew D."/>
            <person name="Muzemil S."/>
            <person name="Studholme D.J."/>
        </authorList>
    </citation>
    <scope>NUCLEOTIDE SEQUENCE [LARGE SCALE GENOMIC DNA]</scope>
</reference>
<evidence type="ECO:0000313" key="2">
    <source>
        <dbReference type="EMBL" id="RRT85804.1"/>
    </source>
</evidence>
<name>A0A427BBH1_ENSVE</name>
<evidence type="ECO:0000313" key="3">
    <source>
        <dbReference type="Proteomes" id="UP000287651"/>
    </source>
</evidence>